<organism evidence="2 3">
    <name type="scientific">Paenibacillus contaminans</name>
    <dbReference type="NCBI Taxonomy" id="450362"/>
    <lineage>
        <taxon>Bacteria</taxon>
        <taxon>Bacillati</taxon>
        <taxon>Bacillota</taxon>
        <taxon>Bacilli</taxon>
        <taxon>Bacillales</taxon>
        <taxon>Paenibacillaceae</taxon>
        <taxon>Paenibacillus</taxon>
    </lineage>
</organism>
<accession>A0A329MKA4</accession>
<dbReference type="EMBL" id="QMFB01000011">
    <property type="protein sequence ID" value="RAV19746.1"/>
    <property type="molecule type" value="Genomic_DNA"/>
</dbReference>
<evidence type="ECO:0000313" key="2">
    <source>
        <dbReference type="EMBL" id="RAV19746.1"/>
    </source>
</evidence>
<protein>
    <recommendedName>
        <fullName evidence="1">SLH domain-containing protein</fullName>
    </recommendedName>
</protein>
<dbReference type="Pfam" id="PF00395">
    <property type="entry name" value="SLH"/>
    <property type="match status" value="1"/>
</dbReference>
<dbReference type="PROSITE" id="PS51272">
    <property type="entry name" value="SLH"/>
    <property type="match status" value="1"/>
</dbReference>
<feature type="domain" description="SLH" evidence="1">
    <location>
        <begin position="24"/>
        <end position="81"/>
    </location>
</feature>
<comment type="caution">
    <text evidence="2">The sequence shown here is derived from an EMBL/GenBank/DDBJ whole genome shotgun (WGS) entry which is preliminary data.</text>
</comment>
<dbReference type="Proteomes" id="UP000250369">
    <property type="component" value="Unassembled WGS sequence"/>
</dbReference>
<name>A0A329MKA4_9BACL</name>
<evidence type="ECO:0000313" key="3">
    <source>
        <dbReference type="Proteomes" id="UP000250369"/>
    </source>
</evidence>
<evidence type="ECO:0000259" key="1">
    <source>
        <dbReference type="PROSITE" id="PS51272"/>
    </source>
</evidence>
<keyword evidence="3" id="KW-1185">Reference proteome</keyword>
<proteinExistence type="predicted"/>
<dbReference type="InterPro" id="IPR001119">
    <property type="entry name" value="SLH_dom"/>
</dbReference>
<gene>
    <name evidence="2" type="ORF">DQG23_19795</name>
</gene>
<dbReference type="AlphaFoldDB" id="A0A329MKA4"/>
<reference evidence="2 3" key="1">
    <citation type="journal article" date="2009" name="Int. J. Syst. Evol. Microbiol.">
        <title>Paenibacillus contaminans sp. nov., isolated from a contaminated laboratory plate.</title>
        <authorList>
            <person name="Chou J.H."/>
            <person name="Lee J.H."/>
            <person name="Lin M.C."/>
            <person name="Chang P.S."/>
            <person name="Arun A.B."/>
            <person name="Young C.C."/>
            <person name="Chen W.M."/>
        </authorList>
    </citation>
    <scope>NUCLEOTIDE SEQUENCE [LARGE SCALE GENOMIC DNA]</scope>
    <source>
        <strain evidence="2 3">CKOBP-6</strain>
    </source>
</reference>
<sequence length="81" mass="8410">MIVMVTRALAAAGAPEIRGNSAALDNFTDADQISGYASESLAGMVEQGLIEGAGGKLNPLNQATRAETAVFLIRVLDFLSK</sequence>